<evidence type="ECO:0000313" key="1">
    <source>
        <dbReference type="EMBL" id="QHN38765.1"/>
    </source>
</evidence>
<dbReference type="EMBL" id="CP045810">
    <property type="protein sequence ID" value="QHN38765.1"/>
    <property type="molecule type" value="Genomic_DNA"/>
</dbReference>
<organism evidence="1">
    <name type="scientific">Gordonia amarae</name>
    <dbReference type="NCBI Taxonomy" id="36821"/>
    <lineage>
        <taxon>Bacteria</taxon>
        <taxon>Bacillati</taxon>
        <taxon>Actinomycetota</taxon>
        <taxon>Actinomycetes</taxon>
        <taxon>Mycobacteriales</taxon>
        <taxon>Gordoniaceae</taxon>
        <taxon>Gordonia</taxon>
    </lineage>
</organism>
<dbReference type="InterPro" id="IPR000326">
    <property type="entry name" value="PAP2/HPO"/>
</dbReference>
<dbReference type="AlphaFoldDB" id="A0A857LME6"/>
<sequence>MTSMTIDREITDWVVERRTGFGDAVVPVISHLGSTLVLTAVAVAVTVFVLLRGRRADAVMMGAGALTGLGLMIGLKHFFGRQRPPDVTKLVAIDSFSFPSGHSMMSAVVYGLAAFALVPASAWLRAHRGALWLVPVLVAVIGATRVYLGVHWATDVIAGWMLGALWVLVCVLAARFWSARHDRAGTGLAPPGQSSPS</sequence>
<dbReference type="InterPro" id="IPR036938">
    <property type="entry name" value="PAP2/HPO_sf"/>
</dbReference>
<dbReference type="PANTHER" id="PTHR14969">
    <property type="entry name" value="SPHINGOSINE-1-PHOSPHATE PHOSPHOHYDROLASE"/>
    <property type="match status" value="1"/>
</dbReference>
<dbReference type="SUPFAM" id="SSF48317">
    <property type="entry name" value="Acid phosphatase/Vanadium-dependent haloperoxidase"/>
    <property type="match status" value="1"/>
</dbReference>
<name>A0A857LME6_9ACTN</name>
<proteinExistence type="predicted"/>
<gene>
    <name evidence="1" type="ORF">GII30_05875</name>
</gene>
<dbReference type="CDD" id="cd03392">
    <property type="entry name" value="PAP2_like_2"/>
    <property type="match status" value="1"/>
</dbReference>
<accession>A0A857LME6</accession>
<dbReference type="PANTHER" id="PTHR14969:SF13">
    <property type="entry name" value="AT30094P"/>
    <property type="match status" value="1"/>
</dbReference>
<dbReference type="Gene3D" id="1.20.144.10">
    <property type="entry name" value="Phosphatidic acid phosphatase type 2/haloperoxidase"/>
    <property type="match status" value="1"/>
</dbReference>
<protein>
    <submittedName>
        <fullName evidence="1">Phosphatase PAP2 family protein</fullName>
    </submittedName>
</protein>
<dbReference type="SMART" id="SM00014">
    <property type="entry name" value="acidPPc"/>
    <property type="match status" value="1"/>
</dbReference>
<dbReference type="Pfam" id="PF01569">
    <property type="entry name" value="PAP2"/>
    <property type="match status" value="1"/>
</dbReference>
<dbReference type="RefSeq" id="WP_040515422.1">
    <property type="nucleotide sequence ID" value="NZ_CP045804.1"/>
</dbReference>
<reference evidence="1" key="1">
    <citation type="journal article" date="2021" name="Nat. Microbiol.">
        <title>Cocultivation of an ultrasmall environmental parasitic bacterium with lytic ability against bacteria associated with wastewater foams.</title>
        <authorList>
            <person name="Batinovic S."/>
            <person name="Rose J.J.A."/>
            <person name="Ratcliffe J."/>
            <person name="Seviour R.J."/>
            <person name="Petrovski S."/>
        </authorList>
    </citation>
    <scope>NUCLEOTIDE SEQUENCE</scope>
    <source>
        <strain evidence="1">CON44</strain>
    </source>
</reference>